<dbReference type="OrthoDB" id="508035at2"/>
<dbReference type="PANTHER" id="PTHR42673">
    <property type="entry name" value="MALEYLACETOACETATE ISOMERASE"/>
    <property type="match status" value="1"/>
</dbReference>
<dbReference type="SUPFAM" id="SSF52833">
    <property type="entry name" value="Thioredoxin-like"/>
    <property type="match status" value="1"/>
</dbReference>
<dbReference type="Gene3D" id="3.40.30.10">
    <property type="entry name" value="Glutaredoxin"/>
    <property type="match status" value="1"/>
</dbReference>
<dbReference type="Gene3D" id="1.20.1050.10">
    <property type="match status" value="1"/>
</dbReference>
<dbReference type="InterPro" id="IPR036282">
    <property type="entry name" value="Glutathione-S-Trfase_C_sf"/>
</dbReference>
<dbReference type="PANTHER" id="PTHR42673:SF4">
    <property type="entry name" value="MALEYLACETOACETATE ISOMERASE"/>
    <property type="match status" value="1"/>
</dbReference>
<dbReference type="SUPFAM" id="SSF47616">
    <property type="entry name" value="GST C-terminal domain-like"/>
    <property type="match status" value="1"/>
</dbReference>
<dbReference type="RefSeq" id="WP_092495449.1">
    <property type="nucleotide sequence ID" value="NZ_FOFG01000002.1"/>
</dbReference>
<accession>A0A1H9CYF0</accession>
<sequence>MGRILFDLRGGDPGLRFSPYCWRAKMALAHKGLAFDTNAVTFTEIEHATDGFSATVPVLHDGGTRIRDSFDIALYLDRTYPERPLFGDPAIVALARFVENWTFLSVNALGMKMIVSDIHAALDENDRAYFRQSREARLGRSLEEAQLGVAACRGDLKKALEPARRALSDSEWLSGAEPRFPDYILFGSLMWIHTISRDPLFAPDDPVGHWFERAARLYPELGIAQSAA</sequence>
<proteinExistence type="predicted"/>
<dbReference type="Pfam" id="PF13409">
    <property type="entry name" value="GST_N_2"/>
    <property type="match status" value="1"/>
</dbReference>
<protein>
    <submittedName>
        <fullName evidence="2">Glutathione S-transferase</fullName>
    </submittedName>
</protein>
<dbReference type="GO" id="GO:0004364">
    <property type="term" value="F:glutathione transferase activity"/>
    <property type="evidence" value="ECO:0007669"/>
    <property type="project" value="TreeGrafter"/>
</dbReference>
<evidence type="ECO:0000313" key="3">
    <source>
        <dbReference type="Proteomes" id="UP000199647"/>
    </source>
</evidence>
<dbReference type="GO" id="GO:0006749">
    <property type="term" value="P:glutathione metabolic process"/>
    <property type="evidence" value="ECO:0007669"/>
    <property type="project" value="TreeGrafter"/>
</dbReference>
<dbReference type="Proteomes" id="UP000199647">
    <property type="component" value="Unassembled WGS sequence"/>
</dbReference>
<dbReference type="GO" id="GO:0006559">
    <property type="term" value="P:L-phenylalanine catabolic process"/>
    <property type="evidence" value="ECO:0007669"/>
    <property type="project" value="TreeGrafter"/>
</dbReference>
<keyword evidence="2" id="KW-0808">Transferase</keyword>
<name>A0A1H9CYF0_9HYPH</name>
<dbReference type="CDD" id="cd03038">
    <property type="entry name" value="GST_N_etherase_LigE"/>
    <property type="match status" value="1"/>
</dbReference>
<dbReference type="InterPro" id="IPR036249">
    <property type="entry name" value="Thioredoxin-like_sf"/>
</dbReference>
<evidence type="ECO:0000313" key="2">
    <source>
        <dbReference type="EMBL" id="SEQ06194.1"/>
    </source>
</evidence>
<evidence type="ECO:0000259" key="1">
    <source>
        <dbReference type="PROSITE" id="PS50404"/>
    </source>
</evidence>
<gene>
    <name evidence="2" type="ORF">SAMN05216548_102290</name>
</gene>
<organism evidence="2 3">
    <name type="scientific">Faunimonas pinastri</name>
    <dbReference type="NCBI Taxonomy" id="1855383"/>
    <lineage>
        <taxon>Bacteria</taxon>
        <taxon>Pseudomonadati</taxon>
        <taxon>Pseudomonadota</taxon>
        <taxon>Alphaproteobacteria</taxon>
        <taxon>Hyphomicrobiales</taxon>
        <taxon>Afifellaceae</taxon>
        <taxon>Faunimonas</taxon>
    </lineage>
</organism>
<keyword evidence="3" id="KW-1185">Reference proteome</keyword>
<dbReference type="AlphaFoldDB" id="A0A1H9CYF0"/>
<reference evidence="2 3" key="1">
    <citation type="submission" date="2016-10" db="EMBL/GenBank/DDBJ databases">
        <authorList>
            <person name="de Groot N.N."/>
        </authorList>
    </citation>
    <scope>NUCLEOTIDE SEQUENCE [LARGE SCALE GENOMIC DNA]</scope>
    <source>
        <strain evidence="2 3">A52C2</strain>
    </source>
</reference>
<dbReference type="STRING" id="1855383.SAMN05216548_102290"/>
<dbReference type="InterPro" id="IPR054416">
    <property type="entry name" value="GST_UstS-like_C"/>
</dbReference>
<dbReference type="InterPro" id="IPR004045">
    <property type="entry name" value="Glutathione_S-Trfase_N"/>
</dbReference>
<dbReference type="EMBL" id="FOFG01000002">
    <property type="protein sequence ID" value="SEQ06194.1"/>
    <property type="molecule type" value="Genomic_DNA"/>
</dbReference>
<dbReference type="PROSITE" id="PS50404">
    <property type="entry name" value="GST_NTER"/>
    <property type="match status" value="1"/>
</dbReference>
<feature type="domain" description="GST N-terminal" evidence="1">
    <location>
        <begin position="8"/>
        <end position="84"/>
    </location>
</feature>
<dbReference type="Pfam" id="PF22041">
    <property type="entry name" value="GST_C_7"/>
    <property type="match status" value="1"/>
</dbReference>
<dbReference type="GO" id="GO:0016034">
    <property type="term" value="F:maleylacetoacetate isomerase activity"/>
    <property type="evidence" value="ECO:0007669"/>
    <property type="project" value="TreeGrafter"/>
</dbReference>